<proteinExistence type="predicted"/>
<keyword evidence="2" id="KW-1185">Reference proteome</keyword>
<comment type="caution">
    <text evidence="1">The sequence shown here is derived from an EMBL/GenBank/DDBJ whole genome shotgun (WGS) entry which is preliminary data.</text>
</comment>
<name>A0A7J8NA27_9ROSI</name>
<dbReference type="AlphaFoldDB" id="A0A7J8NA27"/>
<dbReference type="EMBL" id="JABEZX010000013">
    <property type="protein sequence ID" value="MBA0573789.1"/>
    <property type="molecule type" value="Genomic_DNA"/>
</dbReference>
<sequence length="241" mass="27246">MSSLCENIGIGSRESSMEGLIPNKVHFRDKDGNGGNDIVMDLSAEQVISWKDKLVGQSSKFDRNGLEEKEDFDLVEEDIQNSIVNSIPSLEFLDRIHQTLIRDMKNTMILKLLGLNIGYSVLNLVDQASRFAKILVQTKDFGGNRRNDWKGTKLDMNTDNRCGRNEHVKETCTFKASEHNTENESLLTGLSPKSQNLAINNMLENDKTYGSYMLVEKKSRQKARDLPQLNAENLAKNKGMF</sequence>
<accession>A0A7J8NA27</accession>
<organism evidence="1 2">
    <name type="scientific">Gossypium lobatum</name>
    <dbReference type="NCBI Taxonomy" id="34289"/>
    <lineage>
        <taxon>Eukaryota</taxon>
        <taxon>Viridiplantae</taxon>
        <taxon>Streptophyta</taxon>
        <taxon>Embryophyta</taxon>
        <taxon>Tracheophyta</taxon>
        <taxon>Spermatophyta</taxon>
        <taxon>Magnoliopsida</taxon>
        <taxon>eudicotyledons</taxon>
        <taxon>Gunneridae</taxon>
        <taxon>Pentapetalae</taxon>
        <taxon>rosids</taxon>
        <taxon>malvids</taxon>
        <taxon>Malvales</taxon>
        <taxon>Malvaceae</taxon>
        <taxon>Malvoideae</taxon>
        <taxon>Gossypium</taxon>
    </lineage>
</organism>
<evidence type="ECO:0000313" key="1">
    <source>
        <dbReference type="EMBL" id="MBA0573789.1"/>
    </source>
</evidence>
<gene>
    <name evidence="1" type="ORF">Golob_001046</name>
</gene>
<dbReference type="Proteomes" id="UP000593572">
    <property type="component" value="Unassembled WGS sequence"/>
</dbReference>
<evidence type="ECO:0000313" key="2">
    <source>
        <dbReference type="Proteomes" id="UP000593572"/>
    </source>
</evidence>
<protein>
    <submittedName>
        <fullName evidence="1">Uncharacterized protein</fullName>
    </submittedName>
</protein>
<reference evidence="1 2" key="1">
    <citation type="journal article" date="2019" name="Genome Biol. Evol.">
        <title>Insights into the evolution of the New World diploid cottons (Gossypium, subgenus Houzingenia) based on genome sequencing.</title>
        <authorList>
            <person name="Grover C.E."/>
            <person name="Arick M.A. 2nd"/>
            <person name="Thrash A."/>
            <person name="Conover J.L."/>
            <person name="Sanders W.S."/>
            <person name="Peterson D.G."/>
            <person name="Frelichowski J.E."/>
            <person name="Scheffler J.A."/>
            <person name="Scheffler B.E."/>
            <person name="Wendel J.F."/>
        </authorList>
    </citation>
    <scope>NUCLEOTIDE SEQUENCE [LARGE SCALE GENOMIC DNA]</scope>
    <source>
        <strain evidence="1">157</strain>
        <tissue evidence="1">Leaf</tissue>
    </source>
</reference>